<feature type="region of interest" description="Disordered" evidence="1">
    <location>
        <begin position="1"/>
        <end position="65"/>
    </location>
</feature>
<feature type="compositionally biased region" description="Polar residues" evidence="1">
    <location>
        <begin position="413"/>
        <end position="424"/>
    </location>
</feature>
<reference evidence="3" key="2">
    <citation type="submission" date="2025-08" db="UniProtKB">
        <authorList>
            <consortium name="Ensembl"/>
        </authorList>
    </citation>
    <scope>IDENTIFICATION</scope>
</reference>
<organism evidence="3 4">
    <name type="scientific">Erpetoichthys calabaricus</name>
    <name type="common">Rope fish</name>
    <name type="synonym">Calamoichthys calabaricus</name>
    <dbReference type="NCBI Taxonomy" id="27687"/>
    <lineage>
        <taxon>Eukaryota</taxon>
        <taxon>Metazoa</taxon>
        <taxon>Chordata</taxon>
        <taxon>Craniata</taxon>
        <taxon>Vertebrata</taxon>
        <taxon>Euteleostomi</taxon>
        <taxon>Actinopterygii</taxon>
        <taxon>Polypteriformes</taxon>
        <taxon>Polypteridae</taxon>
        <taxon>Erpetoichthys</taxon>
    </lineage>
</organism>
<feature type="region of interest" description="Disordered" evidence="1">
    <location>
        <begin position="120"/>
        <end position="149"/>
    </location>
</feature>
<keyword evidence="4" id="KW-1185">Reference proteome</keyword>
<dbReference type="PROSITE" id="PS50020">
    <property type="entry name" value="WW_DOMAIN_2"/>
    <property type="match status" value="2"/>
</dbReference>
<dbReference type="Gene3D" id="2.20.70.10">
    <property type="match status" value="2"/>
</dbReference>
<proteinExistence type="predicted"/>
<feature type="compositionally biased region" description="Basic and acidic residues" evidence="1">
    <location>
        <begin position="323"/>
        <end position="334"/>
    </location>
</feature>
<dbReference type="SUPFAM" id="SSF51045">
    <property type="entry name" value="WW domain"/>
    <property type="match status" value="2"/>
</dbReference>
<reference evidence="3" key="3">
    <citation type="submission" date="2025-09" db="UniProtKB">
        <authorList>
            <consortium name="Ensembl"/>
        </authorList>
    </citation>
    <scope>IDENTIFICATION</scope>
</reference>
<feature type="compositionally biased region" description="Pro residues" evidence="1">
    <location>
        <begin position="648"/>
        <end position="675"/>
    </location>
</feature>
<feature type="region of interest" description="Disordered" evidence="1">
    <location>
        <begin position="377"/>
        <end position="479"/>
    </location>
</feature>
<feature type="region of interest" description="Disordered" evidence="1">
    <location>
        <begin position="585"/>
        <end position="618"/>
    </location>
</feature>
<feature type="compositionally biased region" description="Basic and acidic residues" evidence="1">
    <location>
        <begin position="464"/>
        <end position="475"/>
    </location>
</feature>
<gene>
    <name evidence="3" type="primary">FNBP4</name>
    <name evidence="3" type="synonym">fnbp4</name>
</gene>
<dbReference type="InterPro" id="IPR001202">
    <property type="entry name" value="WW_dom"/>
</dbReference>
<dbReference type="OrthoDB" id="2444812at2759"/>
<dbReference type="PROSITE" id="PS01159">
    <property type="entry name" value="WW_DOMAIN_1"/>
    <property type="match status" value="1"/>
</dbReference>
<reference evidence="3" key="1">
    <citation type="submission" date="2021-06" db="EMBL/GenBank/DDBJ databases">
        <authorList>
            <consortium name="Wellcome Sanger Institute Data Sharing"/>
        </authorList>
    </citation>
    <scope>NUCLEOTIDE SEQUENCE [LARGE SCALE GENOMIC DNA]</scope>
</reference>
<evidence type="ECO:0000313" key="4">
    <source>
        <dbReference type="Proteomes" id="UP000694620"/>
    </source>
</evidence>
<feature type="compositionally biased region" description="Acidic residues" evidence="1">
    <location>
        <begin position="586"/>
        <end position="595"/>
    </location>
</feature>
<feature type="compositionally biased region" description="Acidic residues" evidence="1">
    <location>
        <begin position="352"/>
        <end position="362"/>
    </location>
</feature>
<feature type="region of interest" description="Disordered" evidence="1">
    <location>
        <begin position="80"/>
        <end position="103"/>
    </location>
</feature>
<dbReference type="Pfam" id="PF00397">
    <property type="entry name" value="WW"/>
    <property type="match status" value="2"/>
</dbReference>
<feature type="region of interest" description="Disordered" evidence="1">
    <location>
        <begin position="310"/>
        <end position="362"/>
    </location>
</feature>
<dbReference type="CTD" id="23360"/>
<feature type="compositionally biased region" description="Basic and acidic residues" evidence="1">
    <location>
        <begin position="596"/>
        <end position="613"/>
    </location>
</feature>
<feature type="domain" description="WW" evidence="2">
    <location>
        <begin position="554"/>
        <end position="588"/>
    </location>
</feature>
<name>A0A8C4TKM3_ERPCA</name>
<dbReference type="GeneID" id="114646208"/>
<feature type="compositionally biased region" description="Polar residues" evidence="1">
    <location>
        <begin position="385"/>
        <end position="402"/>
    </location>
</feature>
<feature type="compositionally biased region" description="Acidic residues" evidence="1">
    <location>
        <begin position="677"/>
        <end position="692"/>
    </location>
</feature>
<dbReference type="Ensembl" id="ENSECRT00000033341.1">
    <property type="protein sequence ID" value="ENSECRP00000032618.1"/>
    <property type="gene ID" value="ENSECRG00000022102.1"/>
</dbReference>
<dbReference type="SMART" id="SM00456">
    <property type="entry name" value="WW"/>
    <property type="match status" value="2"/>
</dbReference>
<feature type="compositionally biased region" description="Acidic residues" evidence="1">
    <location>
        <begin position="854"/>
        <end position="867"/>
    </location>
</feature>
<dbReference type="PANTHER" id="PTHR46697">
    <property type="entry name" value="FORMIN-BINDING PROTEIN 4"/>
    <property type="match status" value="1"/>
</dbReference>
<accession>A0A8C4TKM3</accession>
<dbReference type="GeneTree" id="ENSGT00390000003450"/>
<feature type="compositionally biased region" description="Basic and acidic residues" evidence="1">
    <location>
        <begin position="425"/>
        <end position="434"/>
    </location>
</feature>
<feature type="domain" description="WW" evidence="2">
    <location>
        <begin position="187"/>
        <end position="215"/>
    </location>
</feature>
<evidence type="ECO:0000256" key="1">
    <source>
        <dbReference type="SAM" id="MobiDB-lite"/>
    </source>
</evidence>
<dbReference type="InterPro" id="IPR053076">
    <property type="entry name" value="WW_domain_protein"/>
</dbReference>
<feature type="compositionally biased region" description="Polar residues" evidence="1">
    <location>
        <begin position="738"/>
        <end position="750"/>
    </location>
</feature>
<feature type="region of interest" description="Disordered" evidence="1">
    <location>
        <begin position="795"/>
        <end position="873"/>
    </location>
</feature>
<dbReference type="InterPro" id="IPR036020">
    <property type="entry name" value="WW_dom_sf"/>
</dbReference>
<evidence type="ECO:0000313" key="3">
    <source>
        <dbReference type="Ensembl" id="ENSECRP00000032618.1"/>
    </source>
</evidence>
<dbReference type="FunFam" id="2.20.70.10:FF:000056">
    <property type="entry name" value="Formin binding protein 4"/>
    <property type="match status" value="1"/>
</dbReference>
<dbReference type="AlphaFoldDB" id="A0A8C4TKM3"/>
<feature type="compositionally biased region" description="Basic residues" evidence="1">
    <location>
        <begin position="825"/>
        <end position="838"/>
    </location>
</feature>
<sequence>MGKKSRAASGRRPILQLSPPGPRGPSTAWEENVGSGSEDDQEGSGDPSAAPSYISKEIEVEPVPPAVKATVGLSLLGAYAESDEEEGAEIQPEKPKHNQSGDIDSTLASFLAEIDAITTQPAQPPGEPATASWAPPPTPPRPEPRDQQHAHNNATIQNGEVSAVAGIEFQYDTQYSLAGVGIEMGDWQEVWDENTGCHYYWNTQTNEVTWQLPQDLANQVQGIQQYHNSSLATVNGTGAHSNGLYQEQNTVAVASAQTTKRESKKQEVMESVQALTSEEEERQGVAASLLAPLIPPEIKESEERWRKRALGLEVDPEEEEEMDSKGDGHIHGDVDANSQSGESSDAEMGNNEAEEETEEDTRDLELALERKKAELRALEEGDGSLMSSSPRSDVSQEGSRSSLLRKGKWKTTFVRSASPDSNSRGSDKNGRDSPDLGDATAATGVSKTNEKTLEEEQQINSEVFQEKAKARPAVKEEEDDEDVELKFQIGELANTLTSKMDFLGINKKTISNFQLLLLQIETRIADWRDGALNGIYLKRKLQEAAEQIKHYEINATPKGWSCHWDRDHRRYFYVNDVTSASQWEFPDVEEEEEAEGKDPSAEKNVKNEGDGHVSPEPQVLLTDNSSYLCLPTVTPSLPVQTYWTVPQPPLPPACDPPPPPPPPPESPPPPPPPPIGDDTEIEEVEMEEEEGEPPAPGTEEDNMHRAPPAPVVSSSTKDTDCVEPSAIPSRPAKRKAPSVSSGPQQKTVTIGSNPILYSQSAIVAAPVASTPVFWGMSAGVTPVISMDTTTTVVPPTVTHTLSSKTSASNSSDPPVSRSHPTEKLKKLKKEKPAKKTKTKMPSLVKKWQSIQRELDEEENSTSSDEDRDYVNQKRIEEWKQQQLVSGKAEKNANFEALPEDWRERLKRKKLAQNT</sequence>
<feature type="region of interest" description="Disordered" evidence="1">
    <location>
        <begin position="648"/>
        <end position="750"/>
    </location>
</feature>
<dbReference type="CDD" id="cd00201">
    <property type="entry name" value="WW"/>
    <property type="match status" value="2"/>
</dbReference>
<feature type="compositionally biased region" description="Low complexity" evidence="1">
    <location>
        <begin position="795"/>
        <end position="811"/>
    </location>
</feature>
<dbReference type="RefSeq" id="XP_028650111.1">
    <property type="nucleotide sequence ID" value="XM_028794278.2"/>
</dbReference>
<dbReference type="PANTHER" id="PTHR46697:SF1">
    <property type="entry name" value="FORMIN-BINDING PROTEIN 4"/>
    <property type="match status" value="1"/>
</dbReference>
<dbReference type="Proteomes" id="UP000694620">
    <property type="component" value="Chromosome 2"/>
</dbReference>
<protein>
    <submittedName>
        <fullName evidence="3">Formin binding protein 4</fullName>
    </submittedName>
</protein>
<evidence type="ECO:0000259" key="2">
    <source>
        <dbReference type="PROSITE" id="PS50020"/>
    </source>
</evidence>